<dbReference type="Proteomes" id="UP000267096">
    <property type="component" value="Unassembled WGS sequence"/>
</dbReference>
<name>A0A0M3JZD9_ANISI</name>
<reference evidence="1 2" key="2">
    <citation type="submission" date="2018-11" db="EMBL/GenBank/DDBJ databases">
        <authorList>
            <consortium name="Pathogen Informatics"/>
        </authorList>
    </citation>
    <scope>NUCLEOTIDE SEQUENCE [LARGE SCALE GENOMIC DNA]</scope>
</reference>
<dbReference type="AlphaFoldDB" id="A0A0M3JZD9"/>
<accession>A0A0M3JZD9</accession>
<evidence type="ECO:0000313" key="2">
    <source>
        <dbReference type="Proteomes" id="UP000267096"/>
    </source>
</evidence>
<organism evidence="3">
    <name type="scientific">Anisakis simplex</name>
    <name type="common">Herring worm</name>
    <dbReference type="NCBI Taxonomy" id="6269"/>
    <lineage>
        <taxon>Eukaryota</taxon>
        <taxon>Metazoa</taxon>
        <taxon>Ecdysozoa</taxon>
        <taxon>Nematoda</taxon>
        <taxon>Chromadorea</taxon>
        <taxon>Rhabditida</taxon>
        <taxon>Spirurina</taxon>
        <taxon>Ascaridomorpha</taxon>
        <taxon>Ascaridoidea</taxon>
        <taxon>Anisakidae</taxon>
        <taxon>Anisakis</taxon>
        <taxon>Anisakis simplex complex</taxon>
    </lineage>
</organism>
<dbReference type="EMBL" id="UYRR01031356">
    <property type="protein sequence ID" value="VDK49366.1"/>
    <property type="molecule type" value="Genomic_DNA"/>
</dbReference>
<protein>
    <submittedName>
        <fullName evidence="3">Dynein heavy chain 1, axonemal</fullName>
    </submittedName>
</protein>
<gene>
    <name evidence="1" type="ORF">ASIM_LOCUS13291</name>
</gene>
<dbReference type="WBParaSite" id="ASIM_0001386301-mRNA-1">
    <property type="protein sequence ID" value="ASIM_0001386301-mRNA-1"/>
    <property type="gene ID" value="ASIM_0001386301"/>
</dbReference>
<evidence type="ECO:0000313" key="3">
    <source>
        <dbReference type="WBParaSite" id="ASIM_0001386301-mRNA-1"/>
    </source>
</evidence>
<evidence type="ECO:0000313" key="1">
    <source>
        <dbReference type="EMBL" id="VDK49366.1"/>
    </source>
</evidence>
<sequence length="506" mass="59323">MPEYLDSEIPMVRRRASKDPKVYRYNYHPTVISKYICKQGSHYAVQNFIGQDGIAKSFGMMDVPSALKADDPFDMEAYGVPYSMNSRKRWKIMDELKRDISSFQDPSTGLRVTAVSLPATGCIETHVDRGSRGWLSEYHTVDEQHRVIDRKTKRTTFQSIIKPENPPRRRKGRLIRPLVQTAVETPIPREEQDRVNIWERPAHIVYQEQYFYEPTRKRNTRGKSEAYWTKIDPQQWRSMRFRTGYKCRFDPQITQLSDFTPSHPGCMDAEQFEEDVHFMDDYASEIDEWPGKNALVTLGEFRKRTREIDKDKCYSIPKDGHLQVEEEFSDSGFETTEMTVGDDLEPLDSFVTELKKNKTFDDLIRAINSHRVERIQPTSYLIDSIHHQPYRLLNKFLKKSVPIDFHGFIVLRPYCFFEYNSTRREYLRCILNDGEMENCLVLPHKTFNQTTKGEKSLIDFLPSESVVRCQSYAELDAQQFAYDELVAQMVGFMYSASMNRNRILAV</sequence>
<reference evidence="3" key="1">
    <citation type="submission" date="2017-02" db="UniProtKB">
        <authorList>
            <consortium name="WormBaseParasite"/>
        </authorList>
    </citation>
    <scope>IDENTIFICATION</scope>
</reference>
<proteinExistence type="predicted"/>
<keyword evidence="2" id="KW-1185">Reference proteome</keyword>